<dbReference type="SUPFAM" id="SSF103473">
    <property type="entry name" value="MFS general substrate transporter"/>
    <property type="match status" value="1"/>
</dbReference>
<evidence type="ECO:0000259" key="6">
    <source>
        <dbReference type="PROSITE" id="PS50850"/>
    </source>
</evidence>
<dbReference type="InterPro" id="IPR000849">
    <property type="entry name" value="Sugar_P_transporter"/>
</dbReference>
<dbReference type="InterPro" id="IPR011701">
    <property type="entry name" value="MFS"/>
</dbReference>
<feature type="transmembrane region" description="Helical" evidence="5">
    <location>
        <begin position="36"/>
        <end position="53"/>
    </location>
</feature>
<comment type="subcellular location">
    <subcellularLocation>
        <location evidence="1">Cell membrane</location>
        <topology evidence="1">Multi-pass membrane protein</topology>
    </subcellularLocation>
</comment>
<accession>A0A853EVP3</accession>
<sequence>MSEQKTSGDGKELFPELSSADKKRYVASATDRITKYRWVIVALLFSAMVINYIDRQTLGLMKADLSEEFSWSEQDYANAIFWFQAAYAASYLVWGRVMDRIGVRWGLGMAFAIWQIAHIAHAGMRSLTGFIIARAALGVGEGGGFPGSIKAVAEWFPKKERAFATGLFNAGTNIGAIVTPLVVPAIVLAWGWQAAFIVTGLGGLIWLPVWFLLYKRPQENKHVSEAELAHITQDPEEPEEKVDWRLILRRRETWAFAIGKFLTDPIWWMFLFWLPDFLGKQHGLDLKSFGPPLIAIYLISDIGSVSGGWLSGKFMNRGWSINRSRKTTMFLCGLLALPMVFAGQLSNLWVAVAIIGIATAAHQGFSANLYTLPSDVFPRGAVGTVVGLGGMLGGIGGMFMAQYAGYILDRVGNYTPIFMVCAFAYLIALTVIHLLMPRMDRVILEPSTTTV</sequence>
<dbReference type="PROSITE" id="PS50850">
    <property type="entry name" value="MFS"/>
    <property type="match status" value="1"/>
</dbReference>
<evidence type="ECO:0000256" key="5">
    <source>
        <dbReference type="SAM" id="Phobius"/>
    </source>
</evidence>
<dbReference type="GO" id="GO:0005886">
    <property type="term" value="C:plasma membrane"/>
    <property type="evidence" value="ECO:0007669"/>
    <property type="project" value="UniProtKB-SubCell"/>
</dbReference>
<dbReference type="InterPro" id="IPR020846">
    <property type="entry name" value="MFS_dom"/>
</dbReference>
<dbReference type="PANTHER" id="PTHR11662">
    <property type="entry name" value="SOLUTE CARRIER FAMILY 17"/>
    <property type="match status" value="1"/>
</dbReference>
<proteinExistence type="predicted"/>
<evidence type="ECO:0000256" key="4">
    <source>
        <dbReference type="ARBA" id="ARBA00023136"/>
    </source>
</evidence>
<feature type="transmembrane region" description="Helical" evidence="5">
    <location>
        <begin position="417"/>
        <end position="436"/>
    </location>
</feature>
<dbReference type="PIRSF" id="PIRSF002808">
    <property type="entry name" value="Hexose_phosphate_transp"/>
    <property type="match status" value="1"/>
</dbReference>
<feature type="transmembrane region" description="Helical" evidence="5">
    <location>
        <begin position="254"/>
        <end position="274"/>
    </location>
</feature>
<dbReference type="Pfam" id="PF07690">
    <property type="entry name" value="MFS_1"/>
    <property type="match status" value="1"/>
</dbReference>
<feature type="transmembrane region" description="Helical" evidence="5">
    <location>
        <begin position="294"/>
        <end position="315"/>
    </location>
</feature>
<feature type="transmembrane region" description="Helical" evidence="5">
    <location>
        <begin position="382"/>
        <end position="405"/>
    </location>
</feature>
<feature type="transmembrane region" description="Helical" evidence="5">
    <location>
        <begin position="327"/>
        <end position="343"/>
    </location>
</feature>
<evidence type="ECO:0000256" key="3">
    <source>
        <dbReference type="ARBA" id="ARBA00022989"/>
    </source>
</evidence>
<dbReference type="InterPro" id="IPR036259">
    <property type="entry name" value="MFS_trans_sf"/>
</dbReference>
<dbReference type="PANTHER" id="PTHR11662:SF285">
    <property type="entry name" value="HEXURONATE TRANSPORTER"/>
    <property type="match status" value="1"/>
</dbReference>
<evidence type="ECO:0000256" key="2">
    <source>
        <dbReference type="ARBA" id="ARBA00022692"/>
    </source>
</evidence>
<keyword evidence="3 5" id="KW-1133">Transmembrane helix</keyword>
<evidence type="ECO:0000256" key="1">
    <source>
        <dbReference type="ARBA" id="ARBA00004651"/>
    </source>
</evidence>
<protein>
    <submittedName>
        <fullName evidence="7">MFS transporter</fullName>
    </submittedName>
</protein>
<feature type="domain" description="Major facilitator superfamily (MFS) profile" evidence="6">
    <location>
        <begin position="40"/>
        <end position="440"/>
    </location>
</feature>
<evidence type="ECO:0000313" key="8">
    <source>
        <dbReference type="Proteomes" id="UP000561011"/>
    </source>
</evidence>
<dbReference type="RefSeq" id="WP_179913068.1">
    <property type="nucleotide sequence ID" value="NZ_JACBYE010000014.1"/>
</dbReference>
<dbReference type="Proteomes" id="UP000561011">
    <property type="component" value="Unassembled WGS sequence"/>
</dbReference>
<dbReference type="AlphaFoldDB" id="A0A853EVP3"/>
<dbReference type="GO" id="GO:0015134">
    <property type="term" value="F:hexuronate transmembrane transporter activity"/>
    <property type="evidence" value="ECO:0007669"/>
    <property type="project" value="TreeGrafter"/>
</dbReference>
<dbReference type="CDD" id="cd17319">
    <property type="entry name" value="MFS_ExuT_GudP_like"/>
    <property type="match status" value="1"/>
</dbReference>
<feature type="transmembrane region" description="Helical" evidence="5">
    <location>
        <begin position="167"/>
        <end position="188"/>
    </location>
</feature>
<dbReference type="EMBL" id="JACBYE010000014">
    <property type="protein sequence ID" value="NYS93403.1"/>
    <property type="molecule type" value="Genomic_DNA"/>
</dbReference>
<feature type="transmembrane region" description="Helical" evidence="5">
    <location>
        <begin position="194"/>
        <end position="214"/>
    </location>
</feature>
<name>A0A853EVP3_9MICO</name>
<comment type="caution">
    <text evidence="7">The sequence shown here is derived from an EMBL/GenBank/DDBJ whole genome shotgun (WGS) entry which is preliminary data.</text>
</comment>
<evidence type="ECO:0000313" key="7">
    <source>
        <dbReference type="EMBL" id="NYS93403.1"/>
    </source>
</evidence>
<gene>
    <name evidence="7" type="ORF">HZZ10_07675</name>
</gene>
<organism evidence="7 8">
    <name type="scientific">Sanguibacter inulinus</name>
    <dbReference type="NCBI Taxonomy" id="60922"/>
    <lineage>
        <taxon>Bacteria</taxon>
        <taxon>Bacillati</taxon>
        <taxon>Actinomycetota</taxon>
        <taxon>Actinomycetes</taxon>
        <taxon>Micrococcales</taxon>
        <taxon>Sanguibacteraceae</taxon>
        <taxon>Sanguibacter</taxon>
    </lineage>
</organism>
<keyword evidence="2 5" id="KW-0812">Transmembrane</keyword>
<reference evidence="7 8" key="1">
    <citation type="submission" date="2020-07" db="EMBL/GenBank/DDBJ databases">
        <title>MOT database genomes.</title>
        <authorList>
            <person name="Joseph S."/>
            <person name="Aduse-Opoku J."/>
            <person name="Hashim A."/>
            <person name="Wade W."/>
            <person name="Curtis M."/>
        </authorList>
    </citation>
    <scope>NUCLEOTIDE SEQUENCE [LARGE SCALE GENOMIC DNA]</scope>
    <source>
        <strain evidence="7 8">DSM 100099</strain>
    </source>
</reference>
<keyword evidence="4 5" id="KW-0472">Membrane</keyword>
<feature type="transmembrane region" description="Helical" evidence="5">
    <location>
        <begin position="76"/>
        <end position="94"/>
    </location>
</feature>
<dbReference type="InterPro" id="IPR050382">
    <property type="entry name" value="MFS_Na/Anion_cotransporter"/>
</dbReference>
<dbReference type="Gene3D" id="1.20.1250.20">
    <property type="entry name" value="MFS general substrate transporter like domains"/>
    <property type="match status" value="2"/>
</dbReference>
<keyword evidence="8" id="KW-1185">Reference proteome</keyword>